<organism evidence="2">
    <name type="scientific">Caldilineaceae bacterium SB0662_bin_9</name>
    <dbReference type="NCBI Taxonomy" id="2605258"/>
    <lineage>
        <taxon>Bacteria</taxon>
        <taxon>Bacillati</taxon>
        <taxon>Chloroflexota</taxon>
        <taxon>Caldilineae</taxon>
        <taxon>Caldilineales</taxon>
        <taxon>Caldilineaceae</taxon>
    </lineage>
</organism>
<feature type="compositionally biased region" description="Low complexity" evidence="1">
    <location>
        <begin position="240"/>
        <end position="251"/>
    </location>
</feature>
<protein>
    <recommendedName>
        <fullName evidence="3">Glycoside hydrolase family 5 domain-containing protein</fullName>
    </recommendedName>
</protein>
<name>A0A6B1DU60_9CHLR</name>
<sequence length="609" mass="66620">MRLACLSQNRPFADVQTNAGPNHVRLRTGNAPTMFRRYDGGPAIRRVQQHHSFVPMLFRRFMSTMQKAVVIGLLASLLLAACQAGMENTPASAANQPQAPVPVPTFTATPRPTATTVAEPVPTRAPVHTATPTAAATVEEDADGPATNRVSNLREGPGTGFPRTGWLEADTPVTPVARNQDSSWLVLADGHWIWAQLVRNVPGNLPVADIIPEPPAQPVASNPVADTGSSAEPVATPSASPQTPTGGSPLPSGLPFAYGIQAHVIDVGTRNRRQILDAVQDLGFTWLKTQIRWEDFERTPGYYQFTSSRTELDALVADAGRRNIKLLLSVTATPRWARELNDDKFVAGFPKDPAALAGFIGELARRYCGKVAAIEVWNEQNYYVETGDRNMHGSDYLAVLIPASQAIRQQCPGMFIISGALTPAASITGVSVDDFVYLEQMLEGGLAEYVDAIGAHPHGFNVPPHATWEEACAAIQTTGNEFFNGPCDNPHHSWSFRSTMEGYRELLMRHGADHLPIVPTEFGWPSFQNSADNIHAAYLYANDNSEDEQAEWTVQAFRMMEAWGWTGPAFLWNLNFRVVAPTTERALWGIVSNQWEPLPVYNALQQLTR</sequence>
<evidence type="ECO:0000313" key="2">
    <source>
        <dbReference type="EMBL" id="MYD90778.1"/>
    </source>
</evidence>
<dbReference type="AlphaFoldDB" id="A0A6B1DU60"/>
<gene>
    <name evidence="2" type="ORF">F4Y08_10660</name>
</gene>
<proteinExistence type="predicted"/>
<evidence type="ECO:0000256" key="1">
    <source>
        <dbReference type="SAM" id="MobiDB-lite"/>
    </source>
</evidence>
<accession>A0A6B1DU60</accession>
<feature type="region of interest" description="Disordered" evidence="1">
    <location>
        <begin position="217"/>
        <end position="251"/>
    </location>
</feature>
<dbReference type="EMBL" id="VXPY01000077">
    <property type="protein sequence ID" value="MYD90778.1"/>
    <property type="molecule type" value="Genomic_DNA"/>
</dbReference>
<feature type="region of interest" description="Disordered" evidence="1">
    <location>
        <begin position="133"/>
        <end position="165"/>
    </location>
</feature>
<dbReference type="PANTHER" id="PTHR12631">
    <property type="entry name" value="ALPHA-L-IDURONIDASE"/>
    <property type="match status" value="1"/>
</dbReference>
<dbReference type="Gene3D" id="3.20.20.80">
    <property type="entry name" value="Glycosidases"/>
    <property type="match status" value="1"/>
</dbReference>
<dbReference type="GO" id="GO:0004553">
    <property type="term" value="F:hydrolase activity, hydrolyzing O-glycosyl compounds"/>
    <property type="evidence" value="ECO:0007669"/>
    <property type="project" value="TreeGrafter"/>
</dbReference>
<dbReference type="InterPro" id="IPR017853">
    <property type="entry name" value="GH"/>
</dbReference>
<reference evidence="2" key="1">
    <citation type="submission" date="2019-09" db="EMBL/GenBank/DDBJ databases">
        <title>Characterisation of the sponge microbiome using genome-centric metagenomics.</title>
        <authorList>
            <person name="Engelberts J.P."/>
            <person name="Robbins S.J."/>
            <person name="De Goeij J.M."/>
            <person name="Aranda M."/>
            <person name="Bell S.C."/>
            <person name="Webster N.S."/>
        </authorList>
    </citation>
    <scope>NUCLEOTIDE SEQUENCE</scope>
    <source>
        <strain evidence="2">SB0662_bin_9</strain>
    </source>
</reference>
<dbReference type="SUPFAM" id="SSF51445">
    <property type="entry name" value="(Trans)glycosidases"/>
    <property type="match status" value="1"/>
</dbReference>
<comment type="caution">
    <text evidence="2">The sequence shown here is derived from an EMBL/GenBank/DDBJ whole genome shotgun (WGS) entry which is preliminary data.</text>
</comment>
<dbReference type="InterPro" id="IPR051923">
    <property type="entry name" value="Glycosyl_Hydrolase_39"/>
</dbReference>
<evidence type="ECO:0008006" key="3">
    <source>
        <dbReference type="Google" id="ProtNLM"/>
    </source>
</evidence>
<dbReference type="PANTHER" id="PTHR12631:SF10">
    <property type="entry name" value="BETA-XYLOSIDASE-LIKE PROTEIN-RELATED"/>
    <property type="match status" value="1"/>
</dbReference>